<gene>
    <name evidence="4" type="ORF">A2V97_00040</name>
</gene>
<protein>
    <submittedName>
        <fullName evidence="4">Bifunctional phosphoglucose/phosphomannose isomerase</fullName>
    </submittedName>
</protein>
<comment type="caution">
    <text evidence="4">The sequence shown here is derived from an EMBL/GenBank/DDBJ whole genome shotgun (WGS) entry which is preliminary data.</text>
</comment>
<dbReference type="PROSITE" id="PS51464">
    <property type="entry name" value="SIS"/>
    <property type="match status" value="1"/>
</dbReference>
<sequence length="358" mass="39125">MDNLDDLSKIAELDKGNVLGSIEALPKQVAQAWQEVSEIAIALPDEYRSVSHIVVSGMGGSALAGRILHSLLSSSNLAPIEVVTDYSLPYYVKDDTLVILSSYSGNTAETVSAAHDAMSKGARVFIVATGGKLAELAKENNINSYIFEAKQNPSGQPRMALGYSITANLALLNKLGFTQVSNVDIEKIVKDMESAVSAFGARTPIKDNLAKLYAAKLKDKIPVLIASSHLVGIAHAFKNQLNENSKAFALFFDIPELNHHLLEGLRNPASAKSFIHFLFLDSELYPTEIKKRYPITIDVTEKNGVACDVLKIKGQTKIDQVYELLVLGSYISFYLAMLYGIDPSPIPWVDYFKNELAK</sequence>
<name>A0A1F7XJF9_9BACT</name>
<dbReference type="Proteomes" id="UP000177382">
    <property type="component" value="Unassembled WGS sequence"/>
</dbReference>
<evidence type="ECO:0000259" key="3">
    <source>
        <dbReference type="PROSITE" id="PS51464"/>
    </source>
</evidence>
<dbReference type="GO" id="GO:0097367">
    <property type="term" value="F:carbohydrate derivative binding"/>
    <property type="evidence" value="ECO:0007669"/>
    <property type="project" value="InterPro"/>
</dbReference>
<feature type="domain" description="SIS" evidence="3">
    <location>
        <begin position="43"/>
        <end position="186"/>
    </location>
</feature>
<dbReference type="CDD" id="cd05637">
    <property type="entry name" value="SIS_PGI_PMI_2"/>
    <property type="match status" value="1"/>
</dbReference>
<dbReference type="GO" id="GO:1901135">
    <property type="term" value="P:carbohydrate derivative metabolic process"/>
    <property type="evidence" value="ECO:0007669"/>
    <property type="project" value="InterPro"/>
</dbReference>
<dbReference type="InterPro" id="IPR019490">
    <property type="entry name" value="Glu6P/Mann6P_isomerase_C"/>
</dbReference>
<dbReference type="GO" id="GO:0004347">
    <property type="term" value="F:glucose-6-phosphate isomerase activity"/>
    <property type="evidence" value="ECO:0007669"/>
    <property type="project" value="InterPro"/>
</dbReference>
<accession>A0A1F7XJF9</accession>
<evidence type="ECO:0000313" key="5">
    <source>
        <dbReference type="Proteomes" id="UP000177382"/>
    </source>
</evidence>
<proteinExistence type="inferred from homology"/>
<dbReference type="EMBL" id="MGFX01000007">
    <property type="protein sequence ID" value="OGM15123.1"/>
    <property type="molecule type" value="Genomic_DNA"/>
</dbReference>
<reference evidence="4 5" key="1">
    <citation type="journal article" date="2016" name="Nat. Commun.">
        <title>Thousands of microbial genomes shed light on interconnected biogeochemical processes in an aquifer system.</title>
        <authorList>
            <person name="Anantharaman K."/>
            <person name="Brown C.T."/>
            <person name="Hug L.A."/>
            <person name="Sharon I."/>
            <person name="Castelle C.J."/>
            <person name="Probst A.J."/>
            <person name="Thomas B.C."/>
            <person name="Singh A."/>
            <person name="Wilkins M.J."/>
            <person name="Karaoz U."/>
            <person name="Brodie E.L."/>
            <person name="Williams K.H."/>
            <person name="Hubbard S.S."/>
            <person name="Banfield J.F."/>
        </authorList>
    </citation>
    <scope>NUCLEOTIDE SEQUENCE [LARGE SCALE GENOMIC DNA]</scope>
</reference>
<dbReference type="InterPro" id="IPR046348">
    <property type="entry name" value="SIS_dom_sf"/>
</dbReference>
<dbReference type="NCBIfam" id="TIGR02128">
    <property type="entry name" value="G6PI_arch"/>
    <property type="match status" value="1"/>
</dbReference>
<dbReference type="GO" id="GO:0005975">
    <property type="term" value="P:carbohydrate metabolic process"/>
    <property type="evidence" value="ECO:0007669"/>
    <property type="project" value="InterPro"/>
</dbReference>
<dbReference type="SUPFAM" id="SSF53697">
    <property type="entry name" value="SIS domain"/>
    <property type="match status" value="1"/>
</dbReference>
<dbReference type="Pfam" id="PF10432">
    <property type="entry name" value="bact-PGI_C"/>
    <property type="match status" value="1"/>
</dbReference>
<evidence type="ECO:0000256" key="2">
    <source>
        <dbReference type="ARBA" id="ARBA00023235"/>
    </source>
</evidence>
<comment type="similarity">
    <text evidence="1">Belongs to the PGI/PMI family.</text>
</comment>
<keyword evidence="2 4" id="KW-0413">Isomerase</keyword>
<dbReference type="Pfam" id="PF01380">
    <property type="entry name" value="SIS"/>
    <property type="match status" value="1"/>
</dbReference>
<dbReference type="Gene3D" id="3.40.50.10490">
    <property type="entry name" value="Glucose-6-phosphate isomerase like protein, domain 1"/>
    <property type="match status" value="2"/>
</dbReference>
<dbReference type="STRING" id="1802485.A2V97_00040"/>
<evidence type="ECO:0000313" key="4">
    <source>
        <dbReference type="EMBL" id="OGM15123.1"/>
    </source>
</evidence>
<organism evidence="4 5">
    <name type="scientific">Candidatus Woesebacteria bacterium RBG_16_42_24</name>
    <dbReference type="NCBI Taxonomy" id="1802485"/>
    <lineage>
        <taxon>Bacteria</taxon>
        <taxon>Candidatus Woeseibacteriota</taxon>
    </lineage>
</organism>
<dbReference type="InterPro" id="IPR001347">
    <property type="entry name" value="SIS_dom"/>
</dbReference>
<dbReference type="GO" id="GO:0004476">
    <property type="term" value="F:mannose-6-phosphate isomerase activity"/>
    <property type="evidence" value="ECO:0007669"/>
    <property type="project" value="InterPro"/>
</dbReference>
<dbReference type="AlphaFoldDB" id="A0A1F7XJF9"/>
<evidence type="ECO:0000256" key="1">
    <source>
        <dbReference type="ARBA" id="ARBA00010523"/>
    </source>
</evidence>